<comment type="subcellular location">
    <subcellularLocation>
        <location evidence="1">Membrane</location>
        <topology evidence="1">Multi-pass membrane protein</topology>
    </subcellularLocation>
</comment>
<keyword evidence="3 6" id="KW-0812">Transmembrane</keyword>
<dbReference type="PANTHER" id="PTHR45649">
    <property type="entry name" value="AMINO-ACID PERMEASE BAT1"/>
    <property type="match status" value="1"/>
</dbReference>
<reference evidence="7 8" key="1">
    <citation type="submission" date="2015-01" db="EMBL/GenBank/DDBJ databases">
        <title>The Genome Sequence of Cladophialophora immunda CBS83496.</title>
        <authorList>
            <consortium name="The Broad Institute Genomics Platform"/>
            <person name="Cuomo C."/>
            <person name="de Hoog S."/>
            <person name="Gorbushina A."/>
            <person name="Stielow B."/>
            <person name="Teixiera M."/>
            <person name="Abouelleil A."/>
            <person name="Chapman S.B."/>
            <person name="Priest M."/>
            <person name="Young S.K."/>
            <person name="Wortman J."/>
            <person name="Nusbaum C."/>
            <person name="Birren B."/>
        </authorList>
    </citation>
    <scope>NUCLEOTIDE SEQUENCE [LARGE SCALE GENOMIC DNA]</scope>
    <source>
        <strain evidence="7 8">CBS 83496</strain>
    </source>
</reference>
<evidence type="ECO:0000313" key="8">
    <source>
        <dbReference type="Proteomes" id="UP000054466"/>
    </source>
</evidence>
<dbReference type="OrthoDB" id="3257095at2759"/>
<dbReference type="Proteomes" id="UP000054466">
    <property type="component" value="Unassembled WGS sequence"/>
</dbReference>
<accession>A0A0D2ASD4</accession>
<evidence type="ECO:0000256" key="1">
    <source>
        <dbReference type="ARBA" id="ARBA00004141"/>
    </source>
</evidence>
<proteinExistence type="predicted"/>
<evidence type="ECO:0000256" key="6">
    <source>
        <dbReference type="SAM" id="Phobius"/>
    </source>
</evidence>
<feature type="transmembrane region" description="Helical" evidence="6">
    <location>
        <begin position="146"/>
        <end position="172"/>
    </location>
</feature>
<feature type="transmembrane region" description="Helical" evidence="6">
    <location>
        <begin position="215"/>
        <end position="234"/>
    </location>
</feature>
<dbReference type="InterPro" id="IPR002293">
    <property type="entry name" value="AA/rel_permease1"/>
</dbReference>
<dbReference type="GO" id="GO:0022857">
    <property type="term" value="F:transmembrane transporter activity"/>
    <property type="evidence" value="ECO:0007669"/>
    <property type="project" value="InterPro"/>
</dbReference>
<feature type="transmembrane region" description="Helical" evidence="6">
    <location>
        <begin position="254"/>
        <end position="272"/>
    </location>
</feature>
<evidence type="ECO:0000256" key="2">
    <source>
        <dbReference type="ARBA" id="ARBA00022448"/>
    </source>
</evidence>
<feature type="transmembrane region" description="Helical" evidence="6">
    <location>
        <begin position="392"/>
        <end position="412"/>
    </location>
</feature>
<dbReference type="STRING" id="569365.A0A0D2ASD4"/>
<feature type="transmembrane region" description="Helical" evidence="6">
    <location>
        <begin position="184"/>
        <end position="203"/>
    </location>
</feature>
<evidence type="ECO:0000256" key="3">
    <source>
        <dbReference type="ARBA" id="ARBA00022692"/>
    </source>
</evidence>
<feature type="transmembrane region" description="Helical" evidence="6">
    <location>
        <begin position="62"/>
        <end position="81"/>
    </location>
</feature>
<sequence>MTLDKVPDASLTARELASFDGVEDDGCYNDVGILDKGYTTKDQRDMQRLGKRQELIRNFRPLSALAFTALLQATWEFLLIANTQVLVDGGIAGFFWTYVWTFIGFGIVMTSLAEMASMAPTSGGQYHWVSEFAPPKYQKSLSYLTGWFSVLSWQSGTASGSFLTGTIIQALIQINNADYEPTAWQGTLLVFAMVLVLFVANTWGARDLPLIQNVLLIVHVFGFFAVIIVLWVMAPRNSAKVAFTQFTNEGGWSSMGLALMIGQISAIYGSLCSDCTAHMAEEVKDAGRNVPNAMFWAYVSNGILGLVLIVTYNFALTDVDAALNDPTEYPFIWVFRQAVSTGGVNALTILILILVIASNISFNASTSRQTFAFARDKGLPFSSWISAVHPRLHIPANAVTLTCIISCLLAIINIGSSAAFNAIISVQVCALMFSYTISISCVLYRRIYHPELLPKARWSLGKWGVPINAFSIVYSLFAFFWSFWPNGTPVDAESFNWSIVLFFGVMIISGVFYVIQGRKVYTGPVVTVEGRN</sequence>
<feature type="transmembrane region" description="Helical" evidence="6">
    <location>
        <begin position="465"/>
        <end position="483"/>
    </location>
</feature>
<dbReference type="Gene3D" id="1.20.1740.10">
    <property type="entry name" value="Amino acid/polyamine transporter I"/>
    <property type="match status" value="1"/>
</dbReference>
<dbReference type="EMBL" id="KN847043">
    <property type="protein sequence ID" value="KIW28002.1"/>
    <property type="molecule type" value="Genomic_DNA"/>
</dbReference>
<dbReference type="PANTHER" id="PTHR45649:SF4">
    <property type="entry name" value="TRANSPORTER, PUTATIVE (EUROFUNG)-RELATED"/>
    <property type="match status" value="1"/>
</dbReference>
<dbReference type="RefSeq" id="XP_016248218.1">
    <property type="nucleotide sequence ID" value="XM_016394799.1"/>
</dbReference>
<name>A0A0D2ASD4_9EURO</name>
<dbReference type="HOGENOM" id="CLU_004495_6_1_1"/>
<evidence type="ECO:0008006" key="9">
    <source>
        <dbReference type="Google" id="ProtNLM"/>
    </source>
</evidence>
<feature type="transmembrane region" description="Helical" evidence="6">
    <location>
        <begin position="93"/>
        <end position="113"/>
    </location>
</feature>
<feature type="transmembrane region" description="Helical" evidence="6">
    <location>
        <begin position="495"/>
        <end position="515"/>
    </location>
</feature>
<keyword evidence="8" id="KW-1185">Reference proteome</keyword>
<dbReference type="Pfam" id="PF13520">
    <property type="entry name" value="AA_permease_2"/>
    <property type="match status" value="1"/>
</dbReference>
<evidence type="ECO:0000256" key="5">
    <source>
        <dbReference type="ARBA" id="ARBA00023136"/>
    </source>
</evidence>
<feature type="transmembrane region" description="Helical" evidence="6">
    <location>
        <begin position="335"/>
        <end position="357"/>
    </location>
</feature>
<keyword evidence="2" id="KW-0813">Transport</keyword>
<dbReference type="AlphaFoldDB" id="A0A0D2ASD4"/>
<dbReference type="VEuPathDB" id="FungiDB:PV07_07694"/>
<dbReference type="GeneID" id="27346888"/>
<dbReference type="GO" id="GO:0016020">
    <property type="term" value="C:membrane"/>
    <property type="evidence" value="ECO:0007669"/>
    <property type="project" value="UniProtKB-SubCell"/>
</dbReference>
<evidence type="ECO:0000313" key="7">
    <source>
        <dbReference type="EMBL" id="KIW28002.1"/>
    </source>
</evidence>
<feature type="transmembrane region" description="Helical" evidence="6">
    <location>
        <begin position="293"/>
        <end position="315"/>
    </location>
</feature>
<feature type="transmembrane region" description="Helical" evidence="6">
    <location>
        <begin position="418"/>
        <end position="444"/>
    </location>
</feature>
<dbReference type="PIRSF" id="PIRSF006060">
    <property type="entry name" value="AA_transporter"/>
    <property type="match status" value="1"/>
</dbReference>
<protein>
    <recommendedName>
        <fullName evidence="9">Amino acid permease/ SLC12A domain-containing protein</fullName>
    </recommendedName>
</protein>
<gene>
    <name evidence="7" type="ORF">PV07_07694</name>
</gene>
<keyword evidence="5 6" id="KW-0472">Membrane</keyword>
<keyword evidence="4 6" id="KW-1133">Transmembrane helix</keyword>
<evidence type="ECO:0000256" key="4">
    <source>
        <dbReference type="ARBA" id="ARBA00022989"/>
    </source>
</evidence>
<organism evidence="7 8">
    <name type="scientific">Cladophialophora immunda</name>
    <dbReference type="NCBI Taxonomy" id="569365"/>
    <lineage>
        <taxon>Eukaryota</taxon>
        <taxon>Fungi</taxon>
        <taxon>Dikarya</taxon>
        <taxon>Ascomycota</taxon>
        <taxon>Pezizomycotina</taxon>
        <taxon>Eurotiomycetes</taxon>
        <taxon>Chaetothyriomycetidae</taxon>
        <taxon>Chaetothyriales</taxon>
        <taxon>Herpotrichiellaceae</taxon>
        <taxon>Cladophialophora</taxon>
    </lineage>
</organism>